<evidence type="ECO:0000313" key="2">
    <source>
        <dbReference type="EMBL" id="KAK7539501.1"/>
    </source>
</evidence>
<dbReference type="PANTHER" id="PTHR37612:SF20">
    <property type="entry name" value="PER-HEXAMER REPEAT PROTEIN 5-RELATED"/>
    <property type="match status" value="1"/>
</dbReference>
<dbReference type="RefSeq" id="XP_066656772.1">
    <property type="nucleotide sequence ID" value="XM_066803584.1"/>
</dbReference>
<reference evidence="2 3" key="1">
    <citation type="submission" date="2024-04" db="EMBL/GenBank/DDBJ databases">
        <title>Phyllosticta paracitricarpa is synonymous to the EU quarantine fungus P. citricarpa based on phylogenomic analyses.</title>
        <authorList>
            <consortium name="Lawrence Berkeley National Laboratory"/>
            <person name="Van ingen-buijs V.A."/>
            <person name="Van westerhoven A.C."/>
            <person name="Haridas S."/>
            <person name="Skiadas P."/>
            <person name="Martin F."/>
            <person name="Groenewald J.Z."/>
            <person name="Crous P.W."/>
            <person name="Seidl M.F."/>
        </authorList>
    </citation>
    <scope>NUCLEOTIDE SEQUENCE [LARGE SCALE GENOMIC DNA]</scope>
    <source>
        <strain evidence="2 3">CPC 17464</strain>
    </source>
</reference>
<gene>
    <name evidence="2" type="ORF">J3D65DRAFT_675640</name>
</gene>
<evidence type="ECO:0000313" key="3">
    <source>
        <dbReference type="Proteomes" id="UP001360953"/>
    </source>
</evidence>
<feature type="region of interest" description="Disordered" evidence="1">
    <location>
        <begin position="495"/>
        <end position="544"/>
    </location>
</feature>
<sequence>MANSDDEDDTFFDVSEPPPRTPQREPGWWRNRWGEMGRRAMRPSQREQHTRLFHAMLSKEGDTRRAANSLRATIEATGQDDEGGVEELDRVEERDDLGSTWFGPALNAGPSNLQQWQIEQGASPPDPLTALFETYIQGGRNLIPVSEPGDQYVILGAERRRASRVVASSLVRGYLVLSLEEILGDDEMTLLDVHNVTVRDTQRDDCKLYLPSISLFQFLSFGVNVRTVLTNASLSTGTNTTWLLIVLSSTAIPESQFIAIPSTFASRMTTTIDTETRLTNSVTVEGVLHAPPQPTADNTIQIREVVHSATTYLELTHGSVIPLTSPSINAPQMSRWRGVLAHCSLGDLAIAITSEAFEPSLDYRDVRDDDYVVDADGTMLRVEGAAAWEAARGRERDSGRGFGPAAAAAMAALGGRTQRLALSESGNQGAMLEEVHSGRGQGLGQRGGANDGIGYGRGYGNAYGRGGPNIPWGTGRGRGNNPGSGNAYGPAFASGSAYASRHGPGSDAARGQRGGRGRGQGRGGGRGAGSGFNTTARRAMERRR</sequence>
<accession>A0ABR1LWF4</accession>
<feature type="region of interest" description="Disordered" evidence="1">
    <location>
        <begin position="1"/>
        <end position="29"/>
    </location>
</feature>
<dbReference type="GeneID" id="92036490"/>
<evidence type="ECO:0000256" key="1">
    <source>
        <dbReference type="SAM" id="MobiDB-lite"/>
    </source>
</evidence>
<dbReference type="EMBL" id="JBBPEH010000004">
    <property type="protein sequence ID" value="KAK7539501.1"/>
    <property type="molecule type" value="Genomic_DNA"/>
</dbReference>
<name>A0ABR1LWF4_9PEZI</name>
<keyword evidence="3" id="KW-1185">Reference proteome</keyword>
<protein>
    <submittedName>
        <fullName evidence="2">Uncharacterized protein</fullName>
    </submittedName>
</protein>
<feature type="compositionally biased region" description="Gly residues" evidence="1">
    <location>
        <begin position="512"/>
        <end position="530"/>
    </location>
</feature>
<dbReference type="PANTHER" id="PTHR37612">
    <property type="entry name" value="FIBROIN HEAVY CHAIN FIB-H LIKE PROTEIN"/>
    <property type="match status" value="1"/>
</dbReference>
<feature type="compositionally biased region" description="Acidic residues" evidence="1">
    <location>
        <begin position="1"/>
        <end position="11"/>
    </location>
</feature>
<organism evidence="2 3">
    <name type="scientific">Phyllosticta citribraziliensis</name>
    <dbReference type="NCBI Taxonomy" id="989973"/>
    <lineage>
        <taxon>Eukaryota</taxon>
        <taxon>Fungi</taxon>
        <taxon>Dikarya</taxon>
        <taxon>Ascomycota</taxon>
        <taxon>Pezizomycotina</taxon>
        <taxon>Dothideomycetes</taxon>
        <taxon>Dothideomycetes incertae sedis</taxon>
        <taxon>Botryosphaeriales</taxon>
        <taxon>Phyllostictaceae</taxon>
        <taxon>Phyllosticta</taxon>
    </lineage>
</organism>
<comment type="caution">
    <text evidence="2">The sequence shown here is derived from an EMBL/GenBank/DDBJ whole genome shotgun (WGS) entry which is preliminary data.</text>
</comment>
<dbReference type="InterPro" id="IPR052258">
    <property type="entry name" value="Diverse_Func_Domain-Protein"/>
</dbReference>
<dbReference type="Proteomes" id="UP001360953">
    <property type="component" value="Unassembled WGS sequence"/>
</dbReference>
<proteinExistence type="predicted"/>